<feature type="binding site" description="axial binding residue" evidence="7">
    <location>
        <position position="437"/>
    </location>
    <ligand>
        <name>heme</name>
        <dbReference type="ChEBI" id="CHEBI:30413"/>
    </ligand>
    <ligandPart>
        <name>Fe</name>
        <dbReference type="ChEBI" id="CHEBI:18248"/>
    </ligandPart>
</feature>
<dbReference type="PANTHER" id="PTHR46300:SF2">
    <property type="entry name" value="CYTOCHROME P450 MONOOXYGENASE ALNH-RELATED"/>
    <property type="match status" value="1"/>
</dbReference>
<dbReference type="Gene3D" id="1.10.630.10">
    <property type="entry name" value="Cytochrome P450"/>
    <property type="match status" value="1"/>
</dbReference>
<evidence type="ECO:0000256" key="4">
    <source>
        <dbReference type="ARBA" id="ARBA00023002"/>
    </source>
</evidence>
<evidence type="ECO:0000256" key="5">
    <source>
        <dbReference type="ARBA" id="ARBA00023004"/>
    </source>
</evidence>
<keyword evidence="9" id="KW-1185">Reference proteome</keyword>
<dbReference type="InterPro" id="IPR050364">
    <property type="entry name" value="Cytochrome_P450_fung"/>
</dbReference>
<sequence length="523" mass="59804">MGFFIASSILVTFLGLLLYAIVFIGHRGRPPTLPFIGNIHQIPTKGAHFKFTEWARQYGGIFSLKVGTGTIIVLTDRRLVRELLDKKSAVYSDRPTSYIIQKLVTKGDYLLTMPYDSEWRKMRKLIHQEFMESMCEKEHIVLQNAEAVQMMRDFVTEPENYLLHPKRFSNSVIMSILYGLRTPTVRTPHMHRLYDAMEHFSHVMETGAMPPIDVYPFLKFVPQRLLGNWVSRANETHQKMHQLYSDLLDVVKQRRQKQGSRSSLMDRVLDKEEKLNLTNHQILLLGGVALDGGSDTSATALLNFIKAMTCYPDVQKEARKEIDGLMDGSRSPLWSDYKSLPYVSAVVKETMRWRPVGGLIPHATSHDDWVDGKFVPKGSIVLLNAWGLHQDEAKFPEPDKFNPARYTGRTLLAPEYAASPDYNSRDHYIYGAGRRLCPGIHLAERNLFLGMAKLLWAFSFEKQIDEAGRVMEPDTNYATGWSEGLITCTKDFPCKVVPRSAERVQTIMREFAQAEAEVFSKYD</sequence>
<comment type="cofactor">
    <cofactor evidence="1 7">
        <name>heme</name>
        <dbReference type="ChEBI" id="CHEBI:30413"/>
    </cofactor>
</comment>
<evidence type="ECO:0000256" key="2">
    <source>
        <dbReference type="ARBA" id="ARBA00010617"/>
    </source>
</evidence>
<dbReference type="GO" id="GO:0020037">
    <property type="term" value="F:heme binding"/>
    <property type="evidence" value="ECO:0007669"/>
    <property type="project" value="InterPro"/>
</dbReference>
<dbReference type="InterPro" id="IPR036396">
    <property type="entry name" value="Cyt_P450_sf"/>
</dbReference>
<dbReference type="OrthoDB" id="1103324at2759"/>
<dbReference type="HOGENOM" id="CLU_001570_2_1_1"/>
<organism evidence="8 9">
    <name type="scientific">Cladophialophora bantiana (strain ATCC 10958 / CBS 173.52 / CDC B-1940 / NIH 8579)</name>
    <name type="common">Xylohypha bantiana</name>
    <dbReference type="NCBI Taxonomy" id="1442370"/>
    <lineage>
        <taxon>Eukaryota</taxon>
        <taxon>Fungi</taxon>
        <taxon>Dikarya</taxon>
        <taxon>Ascomycota</taxon>
        <taxon>Pezizomycotina</taxon>
        <taxon>Eurotiomycetes</taxon>
        <taxon>Chaetothyriomycetidae</taxon>
        <taxon>Chaetothyriales</taxon>
        <taxon>Herpotrichiellaceae</taxon>
        <taxon>Cladophialophora</taxon>
    </lineage>
</organism>
<keyword evidence="3 7" id="KW-0479">Metal-binding</keyword>
<dbReference type="Pfam" id="PF00067">
    <property type="entry name" value="p450"/>
    <property type="match status" value="1"/>
</dbReference>
<evidence type="ECO:0000256" key="3">
    <source>
        <dbReference type="ARBA" id="ARBA00022723"/>
    </source>
</evidence>
<dbReference type="InterPro" id="IPR001128">
    <property type="entry name" value="Cyt_P450"/>
</dbReference>
<dbReference type="AlphaFoldDB" id="A0A0D2FWN0"/>
<gene>
    <name evidence="8" type="ORF">Z519_08695</name>
</gene>
<dbReference type="SUPFAM" id="SSF48264">
    <property type="entry name" value="Cytochrome P450"/>
    <property type="match status" value="1"/>
</dbReference>
<comment type="similarity">
    <text evidence="2">Belongs to the cytochrome P450 family.</text>
</comment>
<evidence type="ECO:0000256" key="7">
    <source>
        <dbReference type="PIRSR" id="PIRSR602401-1"/>
    </source>
</evidence>
<protein>
    <recommendedName>
        <fullName evidence="10">Cytochrome P450</fullName>
    </recommendedName>
</protein>
<dbReference type="GO" id="GO:0005506">
    <property type="term" value="F:iron ion binding"/>
    <property type="evidence" value="ECO:0007669"/>
    <property type="project" value="InterPro"/>
</dbReference>
<name>A0A0D2FWN0_CLAB1</name>
<reference evidence="8" key="1">
    <citation type="submission" date="2015-01" db="EMBL/GenBank/DDBJ databases">
        <title>The Genome Sequence of Cladophialophora bantiana CBS 173.52.</title>
        <authorList>
            <consortium name="The Broad Institute Genomics Platform"/>
            <person name="Cuomo C."/>
            <person name="de Hoog S."/>
            <person name="Gorbushina A."/>
            <person name="Stielow B."/>
            <person name="Teixiera M."/>
            <person name="Abouelleil A."/>
            <person name="Chapman S.B."/>
            <person name="Priest M."/>
            <person name="Young S.K."/>
            <person name="Wortman J."/>
            <person name="Nusbaum C."/>
            <person name="Birren B."/>
        </authorList>
    </citation>
    <scope>NUCLEOTIDE SEQUENCE [LARGE SCALE GENOMIC DNA]</scope>
    <source>
        <strain evidence="8">CBS 173.52</strain>
    </source>
</reference>
<dbReference type="Proteomes" id="UP000053789">
    <property type="component" value="Unassembled WGS sequence"/>
</dbReference>
<keyword evidence="4" id="KW-0560">Oxidoreductase</keyword>
<dbReference type="PANTHER" id="PTHR46300">
    <property type="entry name" value="P450, PUTATIVE (EUROFUNG)-RELATED-RELATED"/>
    <property type="match status" value="1"/>
</dbReference>
<dbReference type="EMBL" id="KN846992">
    <property type="protein sequence ID" value="KIW90912.1"/>
    <property type="molecule type" value="Genomic_DNA"/>
</dbReference>
<evidence type="ECO:0000313" key="9">
    <source>
        <dbReference type="Proteomes" id="UP000053789"/>
    </source>
</evidence>
<dbReference type="InterPro" id="IPR002401">
    <property type="entry name" value="Cyt_P450_E_grp-I"/>
</dbReference>
<accession>A0A0D2FWN0</accession>
<keyword evidence="6" id="KW-0503">Monooxygenase</keyword>
<evidence type="ECO:0000256" key="1">
    <source>
        <dbReference type="ARBA" id="ARBA00001971"/>
    </source>
</evidence>
<keyword evidence="7" id="KW-0349">Heme</keyword>
<dbReference type="GO" id="GO:0016705">
    <property type="term" value="F:oxidoreductase activity, acting on paired donors, with incorporation or reduction of molecular oxygen"/>
    <property type="evidence" value="ECO:0007669"/>
    <property type="project" value="InterPro"/>
</dbReference>
<dbReference type="RefSeq" id="XP_016617581.1">
    <property type="nucleotide sequence ID" value="XM_016766423.1"/>
</dbReference>
<proteinExistence type="inferred from homology"/>
<dbReference type="PRINTS" id="PR00385">
    <property type="entry name" value="P450"/>
</dbReference>
<evidence type="ECO:0000256" key="6">
    <source>
        <dbReference type="ARBA" id="ARBA00023033"/>
    </source>
</evidence>
<keyword evidence="5 7" id="KW-0408">Iron</keyword>
<dbReference type="CDD" id="cd11065">
    <property type="entry name" value="CYP64-like"/>
    <property type="match status" value="1"/>
</dbReference>
<dbReference type="GeneID" id="27701623"/>
<evidence type="ECO:0008006" key="10">
    <source>
        <dbReference type="Google" id="ProtNLM"/>
    </source>
</evidence>
<evidence type="ECO:0000313" key="8">
    <source>
        <dbReference type="EMBL" id="KIW90912.1"/>
    </source>
</evidence>
<dbReference type="GO" id="GO:0004497">
    <property type="term" value="F:monooxygenase activity"/>
    <property type="evidence" value="ECO:0007669"/>
    <property type="project" value="UniProtKB-KW"/>
</dbReference>
<dbReference type="PRINTS" id="PR00463">
    <property type="entry name" value="EP450I"/>
</dbReference>